<name>A0ABT9G691_LEPDI</name>
<evidence type="ECO:0000256" key="2">
    <source>
        <dbReference type="SAM" id="SignalP"/>
    </source>
</evidence>
<reference evidence="3 4" key="1">
    <citation type="submission" date="2023-08" db="EMBL/GenBank/DDBJ databases">
        <authorList>
            <person name="Roldan D.M."/>
            <person name="Menes R.J."/>
        </authorList>
    </citation>
    <scope>NUCLEOTIDE SEQUENCE [LARGE SCALE GENOMIC DNA]</scope>
    <source>
        <strain evidence="3 4">CCM 2812</strain>
    </source>
</reference>
<comment type="caution">
    <text evidence="3">The sequence shown here is derived from an EMBL/GenBank/DDBJ whole genome shotgun (WGS) entry which is preliminary data.</text>
</comment>
<proteinExistence type="predicted"/>
<sequence>MQRWNLSVQGVARTVVAALALVGATSSQAGNVDVGVSIEISQPGVFGRVDIGRYPPPQVVVQRPVIIAPPRVVVAEPEPVYLWVPPGHRRDWRHHCGRYNACGVPVYFVRDEWYRGNVYRGDGRYRDGGRGDDRDGYRDGYRDGRRDDRRGDDERWDRGRGHGNGHGNGHGRGHD</sequence>
<protein>
    <submittedName>
        <fullName evidence="3">Uncharacterized protein</fullName>
    </submittedName>
</protein>
<keyword evidence="2" id="KW-0732">Signal</keyword>
<evidence type="ECO:0000313" key="4">
    <source>
        <dbReference type="Proteomes" id="UP001235760"/>
    </source>
</evidence>
<keyword evidence="4" id="KW-1185">Reference proteome</keyword>
<organism evidence="3 4">
    <name type="scientific">Leptothrix discophora</name>
    <dbReference type="NCBI Taxonomy" id="89"/>
    <lineage>
        <taxon>Bacteria</taxon>
        <taxon>Pseudomonadati</taxon>
        <taxon>Pseudomonadota</taxon>
        <taxon>Betaproteobacteria</taxon>
        <taxon>Burkholderiales</taxon>
        <taxon>Sphaerotilaceae</taxon>
        <taxon>Leptothrix</taxon>
    </lineage>
</organism>
<dbReference type="Proteomes" id="UP001235760">
    <property type="component" value="Unassembled WGS sequence"/>
</dbReference>
<evidence type="ECO:0000256" key="1">
    <source>
        <dbReference type="SAM" id="MobiDB-lite"/>
    </source>
</evidence>
<dbReference type="EMBL" id="JAUZEE010000008">
    <property type="protein sequence ID" value="MDP4302003.1"/>
    <property type="molecule type" value="Genomic_DNA"/>
</dbReference>
<feature type="chain" id="PRO_5045881089" evidence="2">
    <location>
        <begin position="30"/>
        <end position="175"/>
    </location>
</feature>
<evidence type="ECO:0000313" key="3">
    <source>
        <dbReference type="EMBL" id="MDP4302003.1"/>
    </source>
</evidence>
<gene>
    <name evidence="3" type="ORF">Q8X39_15285</name>
</gene>
<feature type="region of interest" description="Disordered" evidence="1">
    <location>
        <begin position="124"/>
        <end position="175"/>
    </location>
</feature>
<accession>A0ABT9G691</accession>
<feature type="compositionally biased region" description="Basic and acidic residues" evidence="1">
    <location>
        <begin position="124"/>
        <end position="160"/>
    </location>
</feature>
<feature type="signal peptide" evidence="2">
    <location>
        <begin position="1"/>
        <end position="29"/>
    </location>
</feature>
<dbReference type="RefSeq" id="WP_305750542.1">
    <property type="nucleotide sequence ID" value="NZ_JAUZEE010000008.1"/>
</dbReference>